<evidence type="ECO:0000313" key="3">
    <source>
        <dbReference type="EMBL" id="SFQ62764.1"/>
    </source>
</evidence>
<gene>
    <name evidence="3" type="ORF">SAMN05421854_11734</name>
</gene>
<dbReference type="Gene3D" id="3.40.50.1820">
    <property type="entry name" value="alpha/beta hydrolase"/>
    <property type="match status" value="1"/>
</dbReference>
<dbReference type="EMBL" id="FOWC01000017">
    <property type="protein sequence ID" value="SFQ62764.1"/>
    <property type="molecule type" value="Genomic_DNA"/>
</dbReference>
<dbReference type="InterPro" id="IPR013094">
    <property type="entry name" value="AB_hydrolase_3"/>
</dbReference>
<dbReference type="AlphaFoldDB" id="A0A1I6A1Z6"/>
<sequence length="317" mass="33388">MSYPFDPEIAAAVPMLPEVDLADVAAARAGMAELIASMQGEFDETGVRTREDSVPGPEGAPDVPVRVYTPDRVATNALVFDIHGGGFALGDLEVDHAANVGLARDLGVVIVSVEYRLAPENPYPAGLEDCYAALEWSVKHANELGIDPEKTVLYGVSAGGGLAAALALLARDRGGPAIAFQFLAVPELDDRLETGSMRRFADTPIWHRGAAEASWDYYLGGPGKRGGSDVPVYAAPARAADLSGLPPAYVSVMEFDPLRDEGIAYAQSLLAAGVPTELHLFPGTFHGSGVLQHTTVSRREAAERRAVLARVLGVEGS</sequence>
<dbReference type="STRING" id="112413.SAMN05421854_11734"/>
<proteinExistence type="predicted"/>
<evidence type="ECO:0000256" key="1">
    <source>
        <dbReference type="ARBA" id="ARBA00022801"/>
    </source>
</evidence>
<dbReference type="GO" id="GO:0016787">
    <property type="term" value="F:hydrolase activity"/>
    <property type="evidence" value="ECO:0007669"/>
    <property type="project" value="UniProtKB-KW"/>
</dbReference>
<feature type="domain" description="Alpha/beta hydrolase fold-3" evidence="2">
    <location>
        <begin position="80"/>
        <end position="287"/>
    </location>
</feature>
<dbReference type="PANTHER" id="PTHR48081:SF8">
    <property type="entry name" value="ALPHA_BETA HYDROLASE FOLD-3 DOMAIN-CONTAINING PROTEIN-RELATED"/>
    <property type="match status" value="1"/>
</dbReference>
<reference evidence="3 4" key="1">
    <citation type="submission" date="2016-10" db="EMBL/GenBank/DDBJ databases">
        <authorList>
            <person name="de Groot N.N."/>
        </authorList>
    </citation>
    <scope>NUCLEOTIDE SEQUENCE [LARGE SCALE GENOMIC DNA]</scope>
    <source>
        <strain evidence="3 4">DSM 44637</strain>
    </source>
</reference>
<keyword evidence="1" id="KW-0378">Hydrolase</keyword>
<dbReference type="InterPro" id="IPR050300">
    <property type="entry name" value="GDXG_lipolytic_enzyme"/>
</dbReference>
<protein>
    <submittedName>
        <fullName evidence="3">Acetyl esterase/lipase</fullName>
    </submittedName>
</protein>
<name>A0A1I6A1Z6_9PSEU</name>
<dbReference type="SUPFAM" id="SSF53474">
    <property type="entry name" value="alpha/beta-Hydrolases"/>
    <property type="match status" value="1"/>
</dbReference>
<organism evidence="3 4">
    <name type="scientific">Amycolatopsis rubida</name>
    <dbReference type="NCBI Taxonomy" id="112413"/>
    <lineage>
        <taxon>Bacteria</taxon>
        <taxon>Bacillati</taxon>
        <taxon>Actinomycetota</taxon>
        <taxon>Actinomycetes</taxon>
        <taxon>Pseudonocardiales</taxon>
        <taxon>Pseudonocardiaceae</taxon>
        <taxon>Amycolatopsis</taxon>
    </lineage>
</organism>
<dbReference type="Proteomes" id="UP000199137">
    <property type="component" value="Unassembled WGS sequence"/>
</dbReference>
<evidence type="ECO:0000313" key="4">
    <source>
        <dbReference type="Proteomes" id="UP000199137"/>
    </source>
</evidence>
<accession>A0A1I6A1Z6</accession>
<dbReference type="PANTHER" id="PTHR48081">
    <property type="entry name" value="AB HYDROLASE SUPERFAMILY PROTEIN C4A8.06C"/>
    <property type="match status" value="1"/>
</dbReference>
<evidence type="ECO:0000259" key="2">
    <source>
        <dbReference type="Pfam" id="PF07859"/>
    </source>
</evidence>
<dbReference type="Pfam" id="PF07859">
    <property type="entry name" value="Abhydrolase_3"/>
    <property type="match status" value="1"/>
</dbReference>
<dbReference type="InterPro" id="IPR029058">
    <property type="entry name" value="AB_hydrolase_fold"/>
</dbReference>
<dbReference type="RefSeq" id="WP_167545602.1">
    <property type="nucleotide sequence ID" value="NZ_FOWC01000017.1"/>
</dbReference>